<sequence length="194" mass="19910">MFSAQRATSVVLSAAIVFGLGGCSLIEPQGTEVPLSGIAACAQGHTWKLDMAKLAEDVKANIGAQGVAAEVAIDGTQTMTWDIDGAVVIESAYTLTMTTVPAEGQLQTVTTTHTGKATGASYINENIAIPRNWDATGTIIKTVGDLNGAPLDPVPYSVLNADLNDAVGVELTCDGDALTTHPRGGGVTQAWIKG</sequence>
<protein>
    <submittedName>
        <fullName evidence="1">Uncharacterized protein</fullName>
    </submittedName>
</protein>
<name>A0A2C8ZX51_9MICO</name>
<keyword evidence="2" id="KW-1185">Reference proteome</keyword>
<proteinExistence type="predicted"/>
<accession>A0A2C8ZX51</accession>
<organism evidence="1 2">
    <name type="scientific">Salinibacterium xinjiangense</name>
    <dbReference type="NCBI Taxonomy" id="386302"/>
    <lineage>
        <taxon>Bacteria</taxon>
        <taxon>Bacillati</taxon>
        <taxon>Actinomycetota</taxon>
        <taxon>Actinomycetes</taxon>
        <taxon>Micrococcales</taxon>
        <taxon>Microbacteriaceae</taxon>
        <taxon>Salinibacterium</taxon>
    </lineage>
</organism>
<gene>
    <name evidence="1" type="ORF">SAMN06296378_2263</name>
</gene>
<dbReference type="PROSITE" id="PS51257">
    <property type="entry name" value="PROKAR_LIPOPROTEIN"/>
    <property type="match status" value="1"/>
</dbReference>
<evidence type="ECO:0000313" key="2">
    <source>
        <dbReference type="Proteomes" id="UP000219440"/>
    </source>
</evidence>
<dbReference type="Proteomes" id="UP000219440">
    <property type="component" value="Unassembled WGS sequence"/>
</dbReference>
<dbReference type="AlphaFoldDB" id="A0A2C8ZX51"/>
<dbReference type="EMBL" id="OCST01000004">
    <property type="protein sequence ID" value="SOE70567.1"/>
    <property type="molecule type" value="Genomic_DNA"/>
</dbReference>
<reference evidence="1 2" key="1">
    <citation type="submission" date="2017-09" db="EMBL/GenBank/DDBJ databases">
        <authorList>
            <person name="Ehlers B."/>
            <person name="Leendertz F.H."/>
        </authorList>
    </citation>
    <scope>NUCLEOTIDE SEQUENCE [LARGE SCALE GENOMIC DNA]</scope>
    <source>
        <strain evidence="1 2">CGMCC 1.05381</strain>
    </source>
</reference>
<evidence type="ECO:0000313" key="1">
    <source>
        <dbReference type="EMBL" id="SOE70567.1"/>
    </source>
</evidence>